<comment type="caution">
    <text evidence="1">The sequence shown here is derived from an EMBL/GenBank/DDBJ whole genome shotgun (WGS) entry which is preliminary data.</text>
</comment>
<reference evidence="1" key="1">
    <citation type="submission" date="2022-04" db="EMBL/GenBank/DDBJ databases">
        <title>Genome of the entomopathogenic fungus Entomophthora muscae.</title>
        <authorList>
            <person name="Elya C."/>
            <person name="Lovett B.R."/>
            <person name="Lee E."/>
            <person name="Macias A.M."/>
            <person name="Hajek A.E."/>
            <person name="De Bivort B.L."/>
            <person name="Kasson M.T."/>
            <person name="De Fine Licht H.H."/>
            <person name="Stajich J.E."/>
        </authorList>
    </citation>
    <scope>NUCLEOTIDE SEQUENCE</scope>
    <source>
        <strain evidence="1">Berkeley</strain>
    </source>
</reference>
<evidence type="ECO:0000313" key="1">
    <source>
        <dbReference type="EMBL" id="KAJ9050530.1"/>
    </source>
</evidence>
<sequence length="342" mass="37063">MYSSIPIICLGAIAAQFTSDNRCGSENNDLMCNPQGPYGGCCSKLGYCGSSSTYCSVDNGCQSGCTNVTLIGKEEPTKGCGDGFCDGRKETCDSCPNDCGVCQLKYLDKCVDPGEVTLTFDDGPDQFAPELLATAKKLNITLTLFVIGIKLNNATYREYLKEYYEAGHTIASHTYTHPFITKLTNAELREEMSQTDDAIYRTIGKRPIFMRNPYSDSDQRTMALLDSMGYKSIFTSLDTEDTIFGNSDPSHIISNVVSGLKASPTNSSFTLTEHETYKSSVSSLPIIVAEIKRRGYTVVGLDKCYGTSGVYRKDTCGDGSCSGYIEHCGTCPKDCGACPKTA</sequence>
<dbReference type="EMBL" id="QTSX02007150">
    <property type="protein sequence ID" value="KAJ9050530.1"/>
    <property type="molecule type" value="Genomic_DNA"/>
</dbReference>
<dbReference type="Proteomes" id="UP001165960">
    <property type="component" value="Unassembled WGS sequence"/>
</dbReference>
<evidence type="ECO:0000313" key="2">
    <source>
        <dbReference type="Proteomes" id="UP001165960"/>
    </source>
</evidence>
<protein>
    <submittedName>
        <fullName evidence="1">Chitin deacetylase</fullName>
        <ecNumber evidence="1">3.5.1.41</ecNumber>
    </submittedName>
</protein>
<keyword evidence="2" id="KW-1185">Reference proteome</keyword>
<proteinExistence type="predicted"/>
<organism evidence="1 2">
    <name type="scientific">Entomophthora muscae</name>
    <dbReference type="NCBI Taxonomy" id="34485"/>
    <lineage>
        <taxon>Eukaryota</taxon>
        <taxon>Fungi</taxon>
        <taxon>Fungi incertae sedis</taxon>
        <taxon>Zoopagomycota</taxon>
        <taxon>Entomophthoromycotina</taxon>
        <taxon>Entomophthoromycetes</taxon>
        <taxon>Entomophthorales</taxon>
        <taxon>Entomophthoraceae</taxon>
        <taxon>Entomophthora</taxon>
    </lineage>
</organism>
<accession>A0ACC2RKL7</accession>
<name>A0ACC2RKL7_9FUNG</name>
<dbReference type="EC" id="3.5.1.41" evidence="1"/>
<gene>
    <name evidence="1" type="primary">CDA2_3</name>
    <name evidence="1" type="ORF">DSO57_1013546</name>
</gene>
<keyword evidence="1" id="KW-0378">Hydrolase</keyword>